<gene>
    <name evidence="13" type="ORF">JQS30_10135</name>
</gene>
<dbReference type="Gene3D" id="3.40.50.300">
    <property type="entry name" value="P-loop containing nucleotide triphosphate hydrolases"/>
    <property type="match status" value="1"/>
</dbReference>
<dbReference type="Proteomes" id="UP000662939">
    <property type="component" value="Chromosome"/>
</dbReference>
<dbReference type="GO" id="GO:0005886">
    <property type="term" value="C:plasma membrane"/>
    <property type="evidence" value="ECO:0007669"/>
    <property type="project" value="UniProtKB-SubCell"/>
</dbReference>
<keyword evidence="8 10" id="KW-0472">Membrane</keyword>
<comment type="similarity">
    <text evidence="9">Belongs to the ABC transporter superfamily. Lipid exporter (TC 3.A.1.106) family.</text>
</comment>
<protein>
    <submittedName>
        <fullName evidence="13">ABC transporter ATP-binding protein</fullName>
    </submittedName>
</protein>
<accession>A0A895XEB9</accession>
<evidence type="ECO:0000256" key="9">
    <source>
        <dbReference type="ARBA" id="ARBA00061644"/>
    </source>
</evidence>
<evidence type="ECO:0000256" key="3">
    <source>
        <dbReference type="ARBA" id="ARBA00022475"/>
    </source>
</evidence>
<evidence type="ECO:0000259" key="11">
    <source>
        <dbReference type="PROSITE" id="PS50893"/>
    </source>
</evidence>
<comment type="subcellular location">
    <subcellularLocation>
        <location evidence="1">Cell membrane</location>
        <topology evidence="1">Multi-pass membrane protein</topology>
    </subcellularLocation>
</comment>
<evidence type="ECO:0000313" key="14">
    <source>
        <dbReference type="Proteomes" id="UP000662939"/>
    </source>
</evidence>
<name>A0A895XEB9_9ACTN</name>
<evidence type="ECO:0000256" key="8">
    <source>
        <dbReference type="ARBA" id="ARBA00023136"/>
    </source>
</evidence>
<dbReference type="InterPro" id="IPR003439">
    <property type="entry name" value="ABC_transporter-like_ATP-bd"/>
</dbReference>
<keyword evidence="14" id="KW-1185">Reference proteome</keyword>
<keyword evidence="4 10" id="KW-0812">Transmembrane</keyword>
<evidence type="ECO:0000256" key="6">
    <source>
        <dbReference type="ARBA" id="ARBA00022840"/>
    </source>
</evidence>
<dbReference type="KEGG" id="nav:JQS30_10135"/>
<dbReference type="AlphaFoldDB" id="A0A895XEB9"/>
<dbReference type="PROSITE" id="PS50929">
    <property type="entry name" value="ABC_TM1F"/>
    <property type="match status" value="1"/>
</dbReference>
<evidence type="ECO:0000313" key="13">
    <source>
        <dbReference type="EMBL" id="QSB04171.1"/>
    </source>
</evidence>
<feature type="domain" description="ABC transporter" evidence="11">
    <location>
        <begin position="347"/>
        <end position="580"/>
    </location>
</feature>
<dbReference type="GO" id="GO:0005524">
    <property type="term" value="F:ATP binding"/>
    <property type="evidence" value="ECO:0007669"/>
    <property type="project" value="UniProtKB-KW"/>
</dbReference>
<dbReference type="RefSeq" id="WP_213170171.1">
    <property type="nucleotide sequence ID" value="NZ_CP070496.1"/>
</dbReference>
<evidence type="ECO:0000256" key="10">
    <source>
        <dbReference type="SAM" id="Phobius"/>
    </source>
</evidence>
<dbReference type="GO" id="GO:0015421">
    <property type="term" value="F:ABC-type oligopeptide transporter activity"/>
    <property type="evidence" value="ECO:0007669"/>
    <property type="project" value="TreeGrafter"/>
</dbReference>
<evidence type="ECO:0000256" key="5">
    <source>
        <dbReference type="ARBA" id="ARBA00022741"/>
    </source>
</evidence>
<feature type="transmembrane region" description="Helical" evidence="10">
    <location>
        <begin position="71"/>
        <end position="97"/>
    </location>
</feature>
<evidence type="ECO:0000256" key="2">
    <source>
        <dbReference type="ARBA" id="ARBA00022448"/>
    </source>
</evidence>
<organism evidence="13 14">
    <name type="scientific">Natronoglycomyces albus</name>
    <dbReference type="NCBI Taxonomy" id="2811108"/>
    <lineage>
        <taxon>Bacteria</taxon>
        <taxon>Bacillati</taxon>
        <taxon>Actinomycetota</taxon>
        <taxon>Actinomycetes</taxon>
        <taxon>Glycomycetales</taxon>
        <taxon>Glycomycetaceae</taxon>
        <taxon>Natronoglycomyces</taxon>
    </lineage>
</organism>
<evidence type="ECO:0000256" key="4">
    <source>
        <dbReference type="ARBA" id="ARBA00022692"/>
    </source>
</evidence>
<dbReference type="SUPFAM" id="SSF90123">
    <property type="entry name" value="ABC transporter transmembrane region"/>
    <property type="match status" value="1"/>
</dbReference>
<feature type="transmembrane region" description="Helical" evidence="10">
    <location>
        <begin position="38"/>
        <end position="59"/>
    </location>
</feature>
<reference evidence="13" key="1">
    <citation type="submission" date="2021-02" db="EMBL/GenBank/DDBJ databases">
        <title>Natronoglycomyces albus gen. nov., sp. nov, a haloalkaliphilic actinobacterium from a soda solonchak soil.</title>
        <authorList>
            <person name="Sorokin D.Y."/>
            <person name="Khijniak T.V."/>
            <person name="Zakharycheva A.P."/>
            <person name="Boueva O.V."/>
            <person name="Ariskina E.V."/>
            <person name="Hahnke R.L."/>
            <person name="Bunk B."/>
            <person name="Sproer C."/>
            <person name="Schumann P."/>
            <person name="Evtushenko L.I."/>
            <person name="Kublanov I.V."/>
        </authorList>
    </citation>
    <scope>NUCLEOTIDE SEQUENCE</scope>
    <source>
        <strain evidence="13">DSM 106290</strain>
    </source>
</reference>
<dbReference type="PANTHER" id="PTHR43394">
    <property type="entry name" value="ATP-DEPENDENT PERMEASE MDL1, MITOCHONDRIAL"/>
    <property type="match status" value="1"/>
</dbReference>
<dbReference type="GO" id="GO:0016887">
    <property type="term" value="F:ATP hydrolysis activity"/>
    <property type="evidence" value="ECO:0007669"/>
    <property type="project" value="InterPro"/>
</dbReference>
<dbReference type="InterPro" id="IPR039421">
    <property type="entry name" value="Type_1_exporter"/>
</dbReference>
<dbReference type="Pfam" id="PF00005">
    <property type="entry name" value="ABC_tran"/>
    <property type="match status" value="1"/>
</dbReference>
<proteinExistence type="inferred from homology"/>
<dbReference type="InterPro" id="IPR003593">
    <property type="entry name" value="AAA+_ATPase"/>
</dbReference>
<evidence type="ECO:0000259" key="12">
    <source>
        <dbReference type="PROSITE" id="PS50929"/>
    </source>
</evidence>
<sequence length="600" mass="64308">MSSDRPTSAQLLRPVLRLLEAAFADRGLFWRSTASMSAYQFAAAAAAGLSTFIATIVVADPHGAQYVPLLIFALIVAVTVNGVFIWVESWLSHVLAYRILGRLRMRLHDAIERISPGGMKHRRAGEVAGSTMSDVENLEWFYAHTVGAAINAALGPLLVTVALVVLTGPAGLIVLAGVAAYLAVPWLLGGLQARQGRAVRAELGELKAITLEGAEGLREILSLGLDEYQKRRVLATTRRVQRRKLAFALRSGAEGALADVVVALTTVSFLLVLATRVQDNALNPLVFPAAIVLLAAAFAPATGVFAMFQRLGDMSAAAQRVLDVLDASAPVTDPAQPREPTTSSGALRFADVNFGYGDTPVLRELDLDIEPGQTVALVGESGAGKTTIAHLLVRFWDPTSGHILLDGVSLRDMTQEQVRQRVALIGQHPYLFRGSVRSNLHIAAPQATESELWAALEDAQLAPTVRSWPQGLDQLVGEGGATMSGGQRQRLAIAQAFLRSPSVLVMDEAVAHLDAAQEQQLASALARVRHNRTTVVIAHRVSTIRHADRVVFLDHGRIVATGTHDHILATCEQYRSVLAHAEAPELAAQSSSEKPRGDNK</sequence>
<feature type="transmembrane region" description="Helical" evidence="10">
    <location>
        <begin position="172"/>
        <end position="191"/>
    </location>
</feature>
<dbReference type="Gene3D" id="1.20.1560.10">
    <property type="entry name" value="ABC transporter type 1, transmembrane domain"/>
    <property type="match status" value="1"/>
</dbReference>
<keyword evidence="5" id="KW-0547">Nucleotide-binding</keyword>
<feature type="transmembrane region" description="Helical" evidence="10">
    <location>
        <begin position="140"/>
        <end position="166"/>
    </location>
</feature>
<keyword evidence="3" id="KW-1003">Cell membrane</keyword>
<keyword evidence="7 10" id="KW-1133">Transmembrane helix</keyword>
<dbReference type="EMBL" id="CP070496">
    <property type="protein sequence ID" value="QSB04171.1"/>
    <property type="molecule type" value="Genomic_DNA"/>
</dbReference>
<feature type="transmembrane region" description="Helical" evidence="10">
    <location>
        <begin position="247"/>
        <end position="273"/>
    </location>
</feature>
<dbReference type="PROSITE" id="PS50893">
    <property type="entry name" value="ABC_TRANSPORTER_2"/>
    <property type="match status" value="1"/>
</dbReference>
<dbReference type="PANTHER" id="PTHR43394:SF1">
    <property type="entry name" value="ATP-BINDING CASSETTE SUB-FAMILY B MEMBER 10, MITOCHONDRIAL"/>
    <property type="match status" value="1"/>
</dbReference>
<dbReference type="FunFam" id="3.40.50.300:FF:000299">
    <property type="entry name" value="ABC transporter ATP-binding protein/permease"/>
    <property type="match status" value="1"/>
</dbReference>
<evidence type="ECO:0000256" key="1">
    <source>
        <dbReference type="ARBA" id="ARBA00004651"/>
    </source>
</evidence>
<feature type="domain" description="ABC transmembrane type-1" evidence="12">
    <location>
        <begin position="41"/>
        <end position="313"/>
    </location>
</feature>
<dbReference type="InterPro" id="IPR017871">
    <property type="entry name" value="ABC_transporter-like_CS"/>
</dbReference>
<dbReference type="Pfam" id="PF00664">
    <property type="entry name" value="ABC_membrane"/>
    <property type="match status" value="1"/>
</dbReference>
<dbReference type="InterPro" id="IPR036640">
    <property type="entry name" value="ABC1_TM_sf"/>
</dbReference>
<feature type="transmembrane region" description="Helical" evidence="10">
    <location>
        <begin position="285"/>
        <end position="308"/>
    </location>
</feature>
<evidence type="ECO:0000256" key="7">
    <source>
        <dbReference type="ARBA" id="ARBA00022989"/>
    </source>
</evidence>
<keyword evidence="6 13" id="KW-0067">ATP-binding</keyword>
<dbReference type="InterPro" id="IPR011527">
    <property type="entry name" value="ABC1_TM_dom"/>
</dbReference>
<dbReference type="InterPro" id="IPR027417">
    <property type="entry name" value="P-loop_NTPase"/>
</dbReference>
<keyword evidence="2" id="KW-0813">Transport</keyword>
<dbReference type="SUPFAM" id="SSF52540">
    <property type="entry name" value="P-loop containing nucleoside triphosphate hydrolases"/>
    <property type="match status" value="1"/>
</dbReference>
<dbReference type="PROSITE" id="PS00211">
    <property type="entry name" value="ABC_TRANSPORTER_1"/>
    <property type="match status" value="1"/>
</dbReference>
<dbReference type="SMART" id="SM00382">
    <property type="entry name" value="AAA"/>
    <property type="match status" value="1"/>
</dbReference>